<keyword evidence="3" id="KW-1185">Reference proteome</keyword>
<keyword evidence="1" id="KW-1133">Transmembrane helix</keyword>
<gene>
    <name evidence="2" type="ORF">NBG4_920004</name>
</gene>
<evidence type="ECO:0000313" key="2">
    <source>
        <dbReference type="EMBL" id="SPQ02129.1"/>
    </source>
</evidence>
<dbReference type="EMBL" id="OUUY01000144">
    <property type="protein sequence ID" value="SPQ02129.1"/>
    <property type="molecule type" value="Genomic_DNA"/>
</dbReference>
<protein>
    <submittedName>
        <fullName evidence="2">Uncharacterized protein</fullName>
    </submittedName>
</protein>
<evidence type="ECO:0000256" key="1">
    <source>
        <dbReference type="SAM" id="Phobius"/>
    </source>
</evidence>
<organism evidence="2 3">
    <name type="scientific">Candidatus Sulfobium mesophilum</name>
    <dbReference type="NCBI Taxonomy" id="2016548"/>
    <lineage>
        <taxon>Bacteria</taxon>
        <taxon>Pseudomonadati</taxon>
        <taxon>Nitrospirota</taxon>
        <taxon>Nitrospiria</taxon>
        <taxon>Nitrospirales</taxon>
        <taxon>Nitrospiraceae</taxon>
        <taxon>Candidatus Sulfobium</taxon>
    </lineage>
</organism>
<proteinExistence type="predicted"/>
<feature type="transmembrane region" description="Helical" evidence="1">
    <location>
        <begin position="35"/>
        <end position="61"/>
    </location>
</feature>
<evidence type="ECO:0000313" key="3">
    <source>
        <dbReference type="Proteomes" id="UP000245125"/>
    </source>
</evidence>
<accession>A0A2U3QL48</accession>
<dbReference type="AlphaFoldDB" id="A0A2U3QL48"/>
<sequence>MAGKTSAERYHLRRVCAVTVTFQARKSGHSHAMNYLIFVAPGACLFVRLEIVAAAGVTLAATDVPHEYVPGMAVRITQSDRPLRDLRKMAVPA</sequence>
<reference evidence="3" key="1">
    <citation type="submission" date="2018-03" db="EMBL/GenBank/DDBJ databases">
        <authorList>
            <person name="Zecchin S."/>
        </authorList>
    </citation>
    <scope>NUCLEOTIDE SEQUENCE [LARGE SCALE GENOMIC DNA]</scope>
</reference>
<name>A0A2U3QL48_9BACT</name>
<keyword evidence="1" id="KW-0472">Membrane</keyword>
<dbReference type="Proteomes" id="UP000245125">
    <property type="component" value="Unassembled WGS sequence"/>
</dbReference>
<keyword evidence="1" id="KW-0812">Transmembrane</keyword>